<accession>A0A9D1E046</accession>
<evidence type="ECO:0000256" key="3">
    <source>
        <dbReference type="ARBA" id="ARBA00023027"/>
    </source>
</evidence>
<evidence type="ECO:0000256" key="1">
    <source>
        <dbReference type="ARBA" id="ARBA00022723"/>
    </source>
</evidence>
<dbReference type="SUPFAM" id="SSF53659">
    <property type="entry name" value="Isocitrate/Isopropylmalate dehydrogenase-like"/>
    <property type="match status" value="1"/>
</dbReference>
<gene>
    <name evidence="4" type="primary">pdxA</name>
    <name evidence="4" type="ORF">IAC94_01515</name>
</gene>
<dbReference type="EMBL" id="DVHI01000025">
    <property type="protein sequence ID" value="HIR62187.1"/>
    <property type="molecule type" value="Genomic_DNA"/>
</dbReference>
<reference evidence="4" key="1">
    <citation type="submission" date="2020-10" db="EMBL/GenBank/DDBJ databases">
        <authorList>
            <person name="Gilroy R."/>
        </authorList>
    </citation>
    <scope>NUCLEOTIDE SEQUENCE</scope>
    <source>
        <strain evidence="4">ChiHjej13B12-12457</strain>
    </source>
</reference>
<dbReference type="GO" id="GO:0046872">
    <property type="term" value="F:metal ion binding"/>
    <property type="evidence" value="ECO:0007669"/>
    <property type="project" value="UniProtKB-KW"/>
</dbReference>
<dbReference type="InterPro" id="IPR005255">
    <property type="entry name" value="PdxA_fam"/>
</dbReference>
<dbReference type="NCBIfam" id="TIGR00557">
    <property type="entry name" value="pdxA"/>
    <property type="match status" value="1"/>
</dbReference>
<reference evidence="4" key="2">
    <citation type="journal article" date="2021" name="PeerJ">
        <title>Extensive microbial diversity within the chicken gut microbiome revealed by metagenomics and culture.</title>
        <authorList>
            <person name="Gilroy R."/>
            <person name="Ravi A."/>
            <person name="Getino M."/>
            <person name="Pursley I."/>
            <person name="Horton D.L."/>
            <person name="Alikhan N.F."/>
            <person name="Baker D."/>
            <person name="Gharbi K."/>
            <person name="Hall N."/>
            <person name="Watson M."/>
            <person name="Adriaenssens E.M."/>
            <person name="Foster-Nyarko E."/>
            <person name="Jarju S."/>
            <person name="Secka A."/>
            <person name="Antonio M."/>
            <person name="Oren A."/>
            <person name="Chaudhuri R.R."/>
            <person name="La Ragione R."/>
            <person name="Hildebrand F."/>
            <person name="Pallen M.J."/>
        </authorList>
    </citation>
    <scope>NUCLEOTIDE SEQUENCE</scope>
    <source>
        <strain evidence="4">ChiHjej13B12-12457</strain>
    </source>
</reference>
<sequence>MNRKIIVGITQGDTNGIGYEVIIKSLTDARLLDLCIPIVYGSSRAFGFYKKQLSEVENLNTNIINTAKDFHPKRVNIINCVPDNFRIDPGQPSPEGAEASLVSLQTAVKDLVAGDLDALVTAPLNKKDVALHMPGFIGHTEYLTEQSGGSDGMMFMVSGKMRVGVVTNHLPLSSVPGALSVEKILGKIRVMDQSLRKDFGIVRPKIAVLGLNPHSGDGGLLGRAEIDVISPAIEAAGRENILAFGPYSPDGFFSTHQQYNFDAVLAMYHDQGLIPFKALAFDTGVNFTAGLPVVRTAPDHGTAYELAGKNAANPMPMKSAIYEAIDIVRNRWNYEQMRENVLKAPSAPEGGSKGGVKGPV</sequence>
<dbReference type="PANTHER" id="PTHR30004">
    <property type="entry name" value="4-HYDROXYTHREONINE-4-PHOSPHATE DEHYDROGENASE"/>
    <property type="match status" value="1"/>
</dbReference>
<keyword evidence="2 4" id="KW-0560">Oxidoreductase</keyword>
<protein>
    <submittedName>
        <fullName evidence="4">4-hydroxythreonine-4-phosphate dehydrogenase PdxA</fullName>
        <ecNumber evidence="4">1.1.1.262</ecNumber>
    </submittedName>
</protein>
<dbReference type="GO" id="GO:0051287">
    <property type="term" value="F:NAD binding"/>
    <property type="evidence" value="ECO:0007669"/>
    <property type="project" value="InterPro"/>
</dbReference>
<evidence type="ECO:0000313" key="5">
    <source>
        <dbReference type="Proteomes" id="UP000886744"/>
    </source>
</evidence>
<dbReference type="PANTHER" id="PTHR30004:SF6">
    <property type="entry name" value="D-THREONATE 4-PHOSPHATE DEHYDROGENASE"/>
    <property type="match status" value="1"/>
</dbReference>
<dbReference type="Pfam" id="PF04166">
    <property type="entry name" value="PdxA"/>
    <property type="match status" value="1"/>
</dbReference>
<comment type="caution">
    <text evidence="4">The sequence shown here is derived from an EMBL/GenBank/DDBJ whole genome shotgun (WGS) entry which is preliminary data.</text>
</comment>
<evidence type="ECO:0000313" key="4">
    <source>
        <dbReference type="EMBL" id="HIR62187.1"/>
    </source>
</evidence>
<dbReference type="Proteomes" id="UP000886744">
    <property type="component" value="Unassembled WGS sequence"/>
</dbReference>
<dbReference type="GO" id="GO:0050570">
    <property type="term" value="F:4-hydroxythreonine-4-phosphate dehydrogenase activity"/>
    <property type="evidence" value="ECO:0007669"/>
    <property type="project" value="UniProtKB-EC"/>
</dbReference>
<organism evidence="4 5">
    <name type="scientific">Candidatus Coprenecus avistercoris</name>
    <dbReference type="NCBI Taxonomy" id="2840730"/>
    <lineage>
        <taxon>Bacteria</taxon>
        <taxon>Pseudomonadati</taxon>
        <taxon>Bacteroidota</taxon>
        <taxon>Bacteroidia</taxon>
        <taxon>Bacteroidales</taxon>
        <taxon>Rikenellaceae</taxon>
        <taxon>Rikenellaceae incertae sedis</taxon>
        <taxon>Candidatus Coprenecus</taxon>
    </lineage>
</organism>
<evidence type="ECO:0000256" key="2">
    <source>
        <dbReference type="ARBA" id="ARBA00023002"/>
    </source>
</evidence>
<dbReference type="EC" id="1.1.1.262" evidence="4"/>
<keyword evidence="3" id="KW-0520">NAD</keyword>
<proteinExistence type="predicted"/>
<dbReference type="Gene3D" id="3.40.718.10">
    <property type="entry name" value="Isopropylmalate Dehydrogenase"/>
    <property type="match status" value="1"/>
</dbReference>
<dbReference type="AlphaFoldDB" id="A0A9D1E046"/>
<keyword evidence="1" id="KW-0479">Metal-binding</keyword>
<name>A0A9D1E046_9BACT</name>